<organism evidence="3 4">
    <name type="scientific">Candidatus Wallbacteria bacterium HGW-Wallbacteria-1</name>
    <dbReference type="NCBI Taxonomy" id="2013854"/>
    <lineage>
        <taxon>Bacteria</taxon>
        <taxon>Candidatus Walliibacteriota</taxon>
    </lineage>
</organism>
<dbReference type="InterPro" id="IPR035437">
    <property type="entry name" value="SNase_OB-fold_sf"/>
</dbReference>
<dbReference type="Gene3D" id="2.40.50.90">
    <property type="match status" value="1"/>
</dbReference>
<dbReference type="SUPFAM" id="SSF50199">
    <property type="entry name" value="Staphylococcal nuclease"/>
    <property type="match status" value="1"/>
</dbReference>
<sequence length="205" mass="23168">MRLNFNIVYWILIVLLILSSSFFTYHVVTFKKDIQSGKKAEIPPSGTEVTLNKVMDGDEISVTAPDGNMMVRILGIKSFDPVANEMQLASVSRLAFDYLNSTLGQEPFKIIYDEASRDSKGRILAYLEKNGRDIGLEMVSKGCSMVYTEFPFPRMDDYLLHEGVARQSKLGIWGVEAAVERADSLRTVWNKKEQKKAALNENMDK</sequence>
<reference evidence="3 4" key="1">
    <citation type="journal article" date="2017" name="ISME J.">
        <title>Potential for microbial H2 and metal transformations associated with novel bacteria and archaea in deep terrestrial subsurface sediments.</title>
        <authorList>
            <person name="Hernsdorf A.W."/>
            <person name="Amano Y."/>
            <person name="Miyakawa K."/>
            <person name="Ise K."/>
            <person name="Suzuki Y."/>
            <person name="Anantharaman K."/>
            <person name="Probst A."/>
            <person name="Burstein D."/>
            <person name="Thomas B.C."/>
            <person name="Banfield J.F."/>
        </authorList>
    </citation>
    <scope>NUCLEOTIDE SEQUENCE [LARGE SCALE GENOMIC DNA]</scope>
    <source>
        <strain evidence="3">HGW-Wallbacteria-1</strain>
    </source>
</reference>
<dbReference type="Pfam" id="PF00565">
    <property type="entry name" value="SNase"/>
    <property type="match status" value="1"/>
</dbReference>
<evidence type="ECO:0000313" key="4">
    <source>
        <dbReference type="Proteomes" id="UP000233256"/>
    </source>
</evidence>
<proteinExistence type="predicted"/>
<dbReference type="InterPro" id="IPR016071">
    <property type="entry name" value="Staphylococal_nuclease_OB-fold"/>
</dbReference>
<keyword evidence="1" id="KW-1133">Transmembrane helix</keyword>
<dbReference type="Proteomes" id="UP000233256">
    <property type="component" value="Unassembled WGS sequence"/>
</dbReference>
<dbReference type="PROSITE" id="PS50830">
    <property type="entry name" value="TNASE_3"/>
    <property type="match status" value="1"/>
</dbReference>
<name>A0A2N1PJI4_9BACT</name>
<keyword evidence="1" id="KW-0812">Transmembrane</keyword>
<keyword evidence="1" id="KW-0472">Membrane</keyword>
<evidence type="ECO:0000259" key="2">
    <source>
        <dbReference type="PROSITE" id="PS50830"/>
    </source>
</evidence>
<protein>
    <recommendedName>
        <fullName evidence="2">TNase-like domain-containing protein</fullName>
    </recommendedName>
</protein>
<feature type="transmembrane region" description="Helical" evidence="1">
    <location>
        <begin position="7"/>
        <end position="28"/>
    </location>
</feature>
<comment type="caution">
    <text evidence="3">The sequence shown here is derived from an EMBL/GenBank/DDBJ whole genome shotgun (WGS) entry which is preliminary data.</text>
</comment>
<accession>A0A2N1PJI4</accession>
<evidence type="ECO:0000313" key="3">
    <source>
        <dbReference type="EMBL" id="PKK88505.1"/>
    </source>
</evidence>
<gene>
    <name evidence="3" type="ORF">CVV64_18555</name>
</gene>
<evidence type="ECO:0000256" key="1">
    <source>
        <dbReference type="SAM" id="Phobius"/>
    </source>
</evidence>
<dbReference type="AlphaFoldDB" id="A0A2N1PJI4"/>
<feature type="domain" description="TNase-like" evidence="2">
    <location>
        <begin position="45"/>
        <end position="175"/>
    </location>
</feature>
<dbReference type="EMBL" id="PGXC01000044">
    <property type="protein sequence ID" value="PKK88505.1"/>
    <property type="molecule type" value="Genomic_DNA"/>
</dbReference>
<dbReference type="SMART" id="SM00318">
    <property type="entry name" value="SNc"/>
    <property type="match status" value="1"/>
</dbReference>